<dbReference type="PANTHER" id="PTHR35307:SF3">
    <property type="entry name" value="DUF4220 DOMAIN-CONTAINING PROTEIN"/>
    <property type="match status" value="1"/>
</dbReference>
<feature type="transmembrane region" description="Helical" evidence="1">
    <location>
        <begin position="98"/>
        <end position="117"/>
    </location>
</feature>
<dbReference type="EMBL" id="MVGT01003166">
    <property type="protein sequence ID" value="OVA05141.1"/>
    <property type="molecule type" value="Genomic_DNA"/>
</dbReference>
<reference evidence="2 3" key="1">
    <citation type="journal article" date="2017" name="Mol. Plant">
        <title>The Genome of Medicinal Plant Macleaya cordata Provides New Insights into Benzylisoquinoline Alkaloids Metabolism.</title>
        <authorList>
            <person name="Liu X."/>
            <person name="Liu Y."/>
            <person name="Huang P."/>
            <person name="Ma Y."/>
            <person name="Qing Z."/>
            <person name="Tang Q."/>
            <person name="Cao H."/>
            <person name="Cheng P."/>
            <person name="Zheng Y."/>
            <person name="Yuan Z."/>
            <person name="Zhou Y."/>
            <person name="Liu J."/>
            <person name="Tang Z."/>
            <person name="Zhuo Y."/>
            <person name="Zhang Y."/>
            <person name="Yu L."/>
            <person name="Huang J."/>
            <person name="Yang P."/>
            <person name="Peng Q."/>
            <person name="Zhang J."/>
            <person name="Jiang W."/>
            <person name="Zhang Z."/>
            <person name="Lin K."/>
            <person name="Ro D.K."/>
            <person name="Chen X."/>
            <person name="Xiong X."/>
            <person name="Shang Y."/>
            <person name="Huang S."/>
            <person name="Zeng J."/>
        </authorList>
    </citation>
    <scope>NUCLEOTIDE SEQUENCE [LARGE SCALE GENOMIC DNA]</scope>
    <source>
        <strain evidence="3">cv. BLH2017</strain>
        <tissue evidence="2">Root</tissue>
    </source>
</reference>
<keyword evidence="3" id="KW-1185">Reference proteome</keyword>
<gene>
    <name evidence="2" type="ORF">BVC80_8895g7</name>
</gene>
<comment type="caution">
    <text evidence="2">The sequence shown here is derived from an EMBL/GenBank/DDBJ whole genome shotgun (WGS) entry which is preliminary data.</text>
</comment>
<sequence length="261" mass="28489">MTQQPCIIDMSSDHVTPHAEDASRPVPVIGLCTALVTMVCFFSMLYDTLVGFRFRKPWLPCQYFALNSFTLSLLSIATKLPVDLTTSMPSAQDQLSKLSSTSLICICLGFFMPSLGIKQELECFSNMAALTVLVVTVVVDVCVQMVTGVIFVFKVEHVIILVCMLVLLAVLWISHCATTGMVCTVCLVVLVEAVLRTLAHKESKSSIIGKGGVVSDYEWSVWIVVVTQLLTFLLGSLVVGLRWFTLVAHMNLVGLGTGMKC</sequence>
<evidence type="ECO:0000256" key="1">
    <source>
        <dbReference type="SAM" id="Phobius"/>
    </source>
</evidence>
<evidence type="ECO:0008006" key="4">
    <source>
        <dbReference type="Google" id="ProtNLM"/>
    </source>
</evidence>
<feature type="transmembrane region" description="Helical" evidence="1">
    <location>
        <begin position="26"/>
        <end position="46"/>
    </location>
</feature>
<accession>A0A200Q3V4</accession>
<dbReference type="Proteomes" id="UP000195402">
    <property type="component" value="Unassembled WGS sequence"/>
</dbReference>
<evidence type="ECO:0000313" key="3">
    <source>
        <dbReference type="Proteomes" id="UP000195402"/>
    </source>
</evidence>
<dbReference type="AlphaFoldDB" id="A0A200Q3V4"/>
<feature type="transmembrane region" description="Helical" evidence="1">
    <location>
        <begin position="157"/>
        <end position="174"/>
    </location>
</feature>
<name>A0A200Q3V4_MACCD</name>
<dbReference type="InParanoid" id="A0A200Q3V4"/>
<dbReference type="PANTHER" id="PTHR35307">
    <property type="entry name" value="PROTEIN, PUTATIVE-RELATED"/>
    <property type="match status" value="1"/>
</dbReference>
<proteinExistence type="predicted"/>
<protein>
    <recommendedName>
        <fullName evidence="4">Transmembrane protein</fullName>
    </recommendedName>
</protein>
<keyword evidence="1" id="KW-0812">Transmembrane</keyword>
<feature type="transmembrane region" description="Helical" evidence="1">
    <location>
        <begin position="219"/>
        <end position="241"/>
    </location>
</feature>
<keyword evidence="1" id="KW-1133">Transmembrane helix</keyword>
<dbReference type="OrthoDB" id="1915303at2759"/>
<evidence type="ECO:0000313" key="2">
    <source>
        <dbReference type="EMBL" id="OVA05141.1"/>
    </source>
</evidence>
<feature type="transmembrane region" description="Helical" evidence="1">
    <location>
        <begin position="129"/>
        <end position="151"/>
    </location>
</feature>
<organism evidence="2 3">
    <name type="scientific">Macleaya cordata</name>
    <name type="common">Five-seeded plume-poppy</name>
    <name type="synonym">Bocconia cordata</name>
    <dbReference type="NCBI Taxonomy" id="56857"/>
    <lineage>
        <taxon>Eukaryota</taxon>
        <taxon>Viridiplantae</taxon>
        <taxon>Streptophyta</taxon>
        <taxon>Embryophyta</taxon>
        <taxon>Tracheophyta</taxon>
        <taxon>Spermatophyta</taxon>
        <taxon>Magnoliopsida</taxon>
        <taxon>Ranunculales</taxon>
        <taxon>Papaveraceae</taxon>
        <taxon>Papaveroideae</taxon>
        <taxon>Macleaya</taxon>
    </lineage>
</organism>
<keyword evidence="1" id="KW-0472">Membrane</keyword>
<feature type="transmembrane region" description="Helical" evidence="1">
    <location>
        <begin position="181"/>
        <end position="199"/>
    </location>
</feature>